<accession>E2S815</accession>
<sequence length="74" mass="7383">MEIDVRSEVAGTVTHVGTTVGSEVAAHASLVFVEAMKMDIPVPAPAAGTVSAVHVAVGDQVAENQVVAVVTTAS</sequence>
<proteinExistence type="predicted"/>
<dbReference type="STRING" id="585531.HMPREF0063_10172"/>
<gene>
    <name evidence="3" type="ORF">HMPREF0063_10172</name>
</gene>
<comment type="caution">
    <text evidence="3">The sequence shown here is derived from an EMBL/GenBank/DDBJ whole genome shotgun (WGS) entry which is preliminary data.</text>
</comment>
<dbReference type="PANTHER" id="PTHR45266:SF3">
    <property type="entry name" value="OXALOACETATE DECARBOXYLASE ALPHA CHAIN"/>
    <property type="match status" value="1"/>
</dbReference>
<dbReference type="eggNOG" id="COG1038">
    <property type="taxonomic scope" value="Bacteria"/>
</dbReference>
<dbReference type="OrthoDB" id="163546at2"/>
<protein>
    <submittedName>
        <fullName evidence="3">Biotin-requiring enzyme</fullName>
    </submittedName>
</protein>
<dbReference type="Pfam" id="PF00364">
    <property type="entry name" value="Biotin_lipoyl"/>
    <property type="match status" value="1"/>
</dbReference>
<dbReference type="AlphaFoldDB" id="E2S815"/>
<dbReference type="PROSITE" id="PS50968">
    <property type="entry name" value="BIOTINYL_LIPOYL"/>
    <property type="match status" value="1"/>
</dbReference>
<dbReference type="EMBL" id="ACLF03000001">
    <property type="protein sequence ID" value="EFQ84831.1"/>
    <property type="molecule type" value="Genomic_DNA"/>
</dbReference>
<dbReference type="Gene3D" id="2.40.50.100">
    <property type="match status" value="1"/>
</dbReference>
<dbReference type="InterPro" id="IPR011053">
    <property type="entry name" value="Single_hybrid_motif"/>
</dbReference>
<dbReference type="HOGENOM" id="CLU_016733_9_1_11"/>
<dbReference type="InterPro" id="IPR000089">
    <property type="entry name" value="Biotin_lipoyl"/>
</dbReference>
<dbReference type="RefSeq" id="WP_007076739.1">
    <property type="nucleotide sequence ID" value="NZ_CM001024.1"/>
</dbReference>
<evidence type="ECO:0000313" key="3">
    <source>
        <dbReference type="EMBL" id="EFQ84831.1"/>
    </source>
</evidence>
<reference evidence="3" key="1">
    <citation type="submission" date="2010-08" db="EMBL/GenBank/DDBJ databases">
        <authorList>
            <person name="Muzny D."/>
            <person name="Qin X."/>
            <person name="Buhay C."/>
            <person name="Dugan-Rocha S."/>
            <person name="Ding Y."/>
            <person name="Chen G."/>
            <person name="Hawes A."/>
            <person name="Holder M."/>
            <person name="Jhangiani S."/>
            <person name="Johnson A."/>
            <person name="Khan Z."/>
            <person name="Li Z."/>
            <person name="Liu W."/>
            <person name="Liu X."/>
            <person name="Perez L."/>
            <person name="Shen H."/>
            <person name="Wang Q."/>
            <person name="Watt J."/>
            <person name="Xi L."/>
            <person name="Xin Y."/>
            <person name="Zhou J."/>
            <person name="Deng J."/>
            <person name="Jiang H."/>
            <person name="Liu Y."/>
            <person name="Qu J."/>
            <person name="Song X.-Z."/>
            <person name="Zhang L."/>
            <person name="Villasana D."/>
            <person name="Johnson A."/>
            <person name="Liu J."/>
            <person name="Liyanage D."/>
            <person name="Lorensuhewa L."/>
            <person name="Robinson T."/>
            <person name="Song A."/>
            <person name="Song B.-B."/>
            <person name="Dinh H."/>
            <person name="Thornton R."/>
            <person name="Coyle M."/>
            <person name="Francisco L."/>
            <person name="Jackson L."/>
            <person name="Javaid M."/>
            <person name="Korchina V."/>
            <person name="Kovar C."/>
            <person name="Mata R."/>
            <person name="Mathew T."/>
            <person name="Ngo R."/>
            <person name="Nguyen L."/>
            <person name="Nguyen N."/>
            <person name="Okwuonu G."/>
            <person name="Ongeri F."/>
            <person name="Pham C."/>
            <person name="Simmons D."/>
            <person name="Wilczek-Boney K."/>
            <person name="Hale W."/>
            <person name="Jakkamsetti A."/>
            <person name="Pham P."/>
            <person name="Ruth R."/>
            <person name="San Lucas F."/>
            <person name="Warren J."/>
            <person name="Zhang J."/>
            <person name="Zhao Z."/>
            <person name="Zhou C."/>
            <person name="Zhu D."/>
            <person name="Lee S."/>
            <person name="Bess C."/>
            <person name="Blankenburg K."/>
            <person name="Forbes L."/>
            <person name="Fu Q."/>
            <person name="Gubbala S."/>
            <person name="Hirani K."/>
            <person name="Jayaseelan J.C."/>
            <person name="Lara F."/>
            <person name="Munidasa M."/>
            <person name="Palculict T."/>
            <person name="Patil S."/>
            <person name="Pu L.-L."/>
            <person name="Saada N."/>
            <person name="Tang L."/>
            <person name="Weissenberger G."/>
            <person name="Zhu Y."/>
            <person name="Hemphill L."/>
            <person name="Shang Y."/>
            <person name="Youmans B."/>
            <person name="Ayvaz T."/>
            <person name="Ross M."/>
            <person name="Santibanez J."/>
            <person name="Aqrawi P."/>
            <person name="Gross S."/>
            <person name="Joshi V."/>
            <person name="Fowler G."/>
            <person name="Nazareth L."/>
            <person name="Reid J."/>
            <person name="Worley K."/>
            <person name="Petrosino J."/>
            <person name="Highlander S."/>
            <person name="Gibbs R."/>
        </authorList>
    </citation>
    <scope>NUCLEOTIDE SEQUENCE [LARGE SCALE GENOMIC DNA]</scope>
    <source>
        <strain evidence="3">DSM 15272</strain>
    </source>
</reference>
<evidence type="ECO:0000313" key="4">
    <source>
        <dbReference type="Proteomes" id="UP000003111"/>
    </source>
</evidence>
<evidence type="ECO:0000259" key="2">
    <source>
        <dbReference type="PROSITE" id="PS50968"/>
    </source>
</evidence>
<feature type="domain" description="Lipoyl-binding" evidence="2">
    <location>
        <begin position="1"/>
        <end position="71"/>
    </location>
</feature>
<evidence type="ECO:0000256" key="1">
    <source>
        <dbReference type="ARBA" id="ARBA00023267"/>
    </source>
</evidence>
<dbReference type="InterPro" id="IPR050709">
    <property type="entry name" value="Biotin_Carboxyl_Carrier/Decarb"/>
</dbReference>
<keyword evidence="4" id="KW-1185">Reference proteome</keyword>
<organism evidence="3 4">
    <name type="scientific">Aeromicrobium marinum DSM 15272</name>
    <dbReference type="NCBI Taxonomy" id="585531"/>
    <lineage>
        <taxon>Bacteria</taxon>
        <taxon>Bacillati</taxon>
        <taxon>Actinomycetota</taxon>
        <taxon>Actinomycetes</taxon>
        <taxon>Propionibacteriales</taxon>
        <taxon>Nocardioidaceae</taxon>
        <taxon>Aeromicrobium</taxon>
    </lineage>
</organism>
<dbReference type="CDD" id="cd06850">
    <property type="entry name" value="biotinyl_domain"/>
    <property type="match status" value="1"/>
</dbReference>
<dbReference type="PANTHER" id="PTHR45266">
    <property type="entry name" value="OXALOACETATE DECARBOXYLASE ALPHA CHAIN"/>
    <property type="match status" value="1"/>
</dbReference>
<dbReference type="Proteomes" id="UP000003111">
    <property type="component" value="Unassembled WGS sequence"/>
</dbReference>
<name>E2S815_9ACTN</name>
<keyword evidence="1" id="KW-0092">Biotin</keyword>
<dbReference type="SUPFAM" id="SSF51230">
    <property type="entry name" value="Single hybrid motif"/>
    <property type="match status" value="1"/>
</dbReference>